<accession>A0A399IVC5</accession>
<reference evidence="2 3" key="1">
    <citation type="submission" date="2018-08" db="EMBL/GenBank/DDBJ databases">
        <title>Genome of Clostridium chromiireducens C1, DSM12136.</title>
        <authorList>
            <person name="Xing M."/>
            <person name="Wei Y."/>
            <person name="Ang E.L."/>
            <person name="Zhao H."/>
            <person name="Zhang Y."/>
        </authorList>
    </citation>
    <scope>NUCLEOTIDE SEQUENCE [LARGE SCALE GENOMIC DNA]</scope>
    <source>
        <strain evidence="2 3">C1</strain>
    </source>
</reference>
<feature type="transmembrane region" description="Helical" evidence="1">
    <location>
        <begin position="111"/>
        <end position="137"/>
    </location>
</feature>
<feature type="transmembrane region" description="Helical" evidence="1">
    <location>
        <begin position="28"/>
        <end position="54"/>
    </location>
</feature>
<name>A0A399IVC5_9CLOT</name>
<dbReference type="EMBL" id="QXDJ01000002">
    <property type="protein sequence ID" value="RII35462.1"/>
    <property type="molecule type" value="Genomic_DNA"/>
</dbReference>
<proteinExistence type="predicted"/>
<keyword evidence="1" id="KW-1133">Transmembrane helix</keyword>
<dbReference type="PANTHER" id="PTHR36833">
    <property type="entry name" value="SLR0610 PROTEIN-RELATED"/>
    <property type="match status" value="1"/>
</dbReference>
<feature type="transmembrane region" description="Helical" evidence="1">
    <location>
        <begin position="244"/>
        <end position="265"/>
    </location>
</feature>
<dbReference type="Proteomes" id="UP000265930">
    <property type="component" value="Unassembled WGS sequence"/>
</dbReference>
<keyword evidence="1" id="KW-0472">Membrane</keyword>
<evidence type="ECO:0000313" key="2">
    <source>
        <dbReference type="EMBL" id="RII35462.1"/>
    </source>
</evidence>
<dbReference type="AlphaFoldDB" id="A0A399IVC5"/>
<dbReference type="InterPro" id="IPR010390">
    <property type="entry name" value="ABC-2_transporter-like"/>
</dbReference>
<dbReference type="PANTHER" id="PTHR36833:SF1">
    <property type="entry name" value="INTEGRAL MEMBRANE TRANSPORT PROTEIN"/>
    <property type="match status" value="1"/>
</dbReference>
<protein>
    <submittedName>
        <fullName evidence="2">ABC transporter permease</fullName>
    </submittedName>
</protein>
<comment type="caution">
    <text evidence="2">The sequence shown here is derived from an EMBL/GenBank/DDBJ whole genome shotgun (WGS) entry which is preliminary data.</text>
</comment>
<feature type="transmembrane region" description="Helical" evidence="1">
    <location>
        <begin position="149"/>
        <end position="178"/>
    </location>
</feature>
<sequence>MVLFKTISYYGSVALCNARLVIQKQIEYPLFLVSYFIINPIGYFVGILFLYILVSNFQPLAGWTFPQLAFIYGLGDLSHGLMVMFAIQTWNIEGYVTRGEFDRMLLRPMNVFFQFITNYINFIGLTDIFTGGIIFAIGCKLVNFQWTLVNAIEIIVVVISAAIIRSSIYTIFCSIAFWTNRSRSLVWIIHDSLERTTLYPLSIYPQIIQTIFTFLIPIGFISFYPACEFLGQDSRTSLPLGLAIWTPIVALIMFLLASVVFNWGLKNYSSAGS</sequence>
<evidence type="ECO:0000256" key="1">
    <source>
        <dbReference type="SAM" id="Phobius"/>
    </source>
</evidence>
<feature type="transmembrane region" description="Helical" evidence="1">
    <location>
        <begin position="198"/>
        <end position="224"/>
    </location>
</feature>
<evidence type="ECO:0000313" key="3">
    <source>
        <dbReference type="Proteomes" id="UP000265930"/>
    </source>
</evidence>
<keyword evidence="1" id="KW-0812">Transmembrane</keyword>
<gene>
    <name evidence="2" type="ORF">D2A34_09730</name>
</gene>
<dbReference type="Pfam" id="PF06182">
    <property type="entry name" value="ABC2_membrane_6"/>
    <property type="match status" value="1"/>
</dbReference>
<feature type="transmembrane region" description="Helical" evidence="1">
    <location>
        <begin position="69"/>
        <end position="90"/>
    </location>
</feature>
<organism evidence="2 3">
    <name type="scientific">Clostridium chromiireducens</name>
    <dbReference type="NCBI Taxonomy" id="225345"/>
    <lineage>
        <taxon>Bacteria</taxon>
        <taxon>Bacillati</taxon>
        <taxon>Bacillota</taxon>
        <taxon>Clostridia</taxon>
        <taxon>Eubacteriales</taxon>
        <taxon>Clostridiaceae</taxon>
        <taxon>Clostridium</taxon>
    </lineage>
</organism>